<evidence type="ECO:0000256" key="2">
    <source>
        <dbReference type="ARBA" id="ARBA00022840"/>
    </source>
</evidence>
<keyword evidence="2 3" id="KW-0067">ATP-binding</keyword>
<gene>
    <name evidence="6" type="ORF">CVLEPA_LOCUS30131</name>
</gene>
<dbReference type="InterPro" id="IPR017441">
    <property type="entry name" value="Protein_kinase_ATP_BS"/>
</dbReference>
<dbReference type="PROSITE" id="PS00107">
    <property type="entry name" value="PROTEIN_KINASE_ATP"/>
    <property type="match status" value="1"/>
</dbReference>
<dbReference type="SUPFAM" id="SSF56112">
    <property type="entry name" value="Protein kinase-like (PK-like)"/>
    <property type="match status" value="1"/>
</dbReference>
<dbReference type="EMBL" id="CAWYQH010000163">
    <property type="protein sequence ID" value="CAK8696817.1"/>
    <property type="molecule type" value="Genomic_DNA"/>
</dbReference>
<dbReference type="InterPro" id="IPR000719">
    <property type="entry name" value="Prot_kinase_dom"/>
</dbReference>
<evidence type="ECO:0000313" key="6">
    <source>
        <dbReference type="EMBL" id="CAK8696817.1"/>
    </source>
</evidence>
<dbReference type="InterPro" id="IPR008271">
    <property type="entry name" value="Ser/Thr_kinase_AS"/>
</dbReference>
<dbReference type="Gene3D" id="3.40.50.300">
    <property type="entry name" value="P-loop containing nucleotide triphosphate hydrolases"/>
    <property type="match status" value="1"/>
</dbReference>
<accession>A0ABP0GYJ8</accession>
<comment type="caution">
    <text evidence="6">The sequence shown here is derived from an EMBL/GenBank/DDBJ whole genome shotgun (WGS) entry which is preliminary data.</text>
</comment>
<evidence type="ECO:0000313" key="7">
    <source>
        <dbReference type="Proteomes" id="UP001642483"/>
    </source>
</evidence>
<organism evidence="6 7">
    <name type="scientific">Clavelina lepadiformis</name>
    <name type="common">Light-bulb sea squirt</name>
    <name type="synonym">Ascidia lepadiformis</name>
    <dbReference type="NCBI Taxonomy" id="159417"/>
    <lineage>
        <taxon>Eukaryota</taxon>
        <taxon>Metazoa</taxon>
        <taxon>Chordata</taxon>
        <taxon>Tunicata</taxon>
        <taxon>Ascidiacea</taxon>
        <taxon>Aplousobranchia</taxon>
        <taxon>Clavelinidae</taxon>
        <taxon>Clavelina</taxon>
    </lineage>
</organism>
<evidence type="ECO:0000256" key="3">
    <source>
        <dbReference type="PROSITE-ProRule" id="PRU10141"/>
    </source>
</evidence>
<sequence>MHFLRNLEIMQGTSDAQSSVFGMYRDALSKLLGHKPRHAVDQAIPLLFLQEDGQIKLNKEDLRIIAQHPDVRDNPVAVLSINADPETLFHHQKPKGIGNLLNFLLIFLESTMDENWIPQLDTRIPLKWKRIQRKNIWLWNKPYVIQKSNGEKVALLLIEADTNSFTRKFNTFAFTCLLSSLQIYFANNTTEDFDFKMLNGLEPITTAYQKLGNESTCFQEICFLSGDWFCNDESKCEGSSDDSKLKLGDAIQNQFEKVESRLLPYPGPAIAKYDERNDYNLTFGDLTEESRMELGNFFHHVVFKCTHARHIGNEILTGKNLVKFVKTWFGLTLGNNFPNPCAVMKAFSSIRAEIMCTTLLAEYCHKMKPGELFFKQHELQVLHEKTEATIIEKFEKQFPEPFDEQRTTYRKCLENEIKLEFSRLSKSRDNFEMDIQEDFTKIFHQFLYSYKEQIEVDLQSITQASKKILAWKQESSTKQLPTSIEFKEKHDRLKPCILKDFAKTLEETFMSVCPNIVDERGDDLELELDKTHLKYERKRFLLEMDMRYDLEHLVMKCFKRFKLEWQVEDSEAAKKLAVDNFAEKAKKTFLFLEYENKLIDKINRFDESKAQDIRKMQLKVLLNEEKLKESNEKLQELENIIKQNQEQLLECGKELEKGKNQILQMETKAVKLTQENISLNEELHILKEEMWQLEEKSRITALHLRNCDKEIKEEKRKCLQLDNLAQQQKEELKCKIEEIKKLKERILKMEKEEKNQIFIATFIPSHQLMAVKGEEGLLGRGGFGCVRLGFTAPHGPVAIKCFPVTGSKDTIQQAHDRVMEEIRNTKLSTHKNVVQVEGYSHWPGAAGIVMEYLPAGDLHTFLSGQSRNEYKIPNIAPVVRLRFCANVASGISFLHYGFFNDQRMTHGDIKSENILLTSHLTCKVSDFGGANYGTTSNAGPTLESQRNVFTYLYASPERLLNTGLRTSKAMDVYSFSMISHEVLTRKPPFRRRFSSQDLINHVAHEGNRPSLDEVKNLKQNLRDESDVEIIDLIKNEMVKCWNQDPDRRPSMMDVRDTFIKCLQSKDESLIAQHVLDITKKMQIKIPDLLQQQDACAPIIQFKAPDFSGL</sequence>
<feature type="coiled-coil region" evidence="4">
    <location>
        <begin position="620"/>
        <end position="756"/>
    </location>
</feature>
<dbReference type="InterPro" id="IPR011009">
    <property type="entry name" value="Kinase-like_dom_sf"/>
</dbReference>
<dbReference type="Gene3D" id="1.10.510.10">
    <property type="entry name" value="Transferase(Phosphotransferase) domain 1"/>
    <property type="match status" value="1"/>
</dbReference>
<reference evidence="6 7" key="1">
    <citation type="submission" date="2024-02" db="EMBL/GenBank/DDBJ databases">
        <authorList>
            <person name="Daric V."/>
            <person name="Darras S."/>
        </authorList>
    </citation>
    <scope>NUCLEOTIDE SEQUENCE [LARGE SCALE GENOMIC DNA]</scope>
</reference>
<keyword evidence="1 3" id="KW-0547">Nucleotide-binding</keyword>
<dbReference type="Proteomes" id="UP001642483">
    <property type="component" value="Unassembled WGS sequence"/>
</dbReference>
<keyword evidence="4" id="KW-0175">Coiled coil</keyword>
<evidence type="ECO:0000259" key="5">
    <source>
        <dbReference type="PROSITE" id="PS50011"/>
    </source>
</evidence>
<dbReference type="PANTHER" id="PTHR44329:SF291">
    <property type="entry name" value="PROTEIN KINASE DOMAIN-CONTAINING PROTEIN"/>
    <property type="match status" value="1"/>
</dbReference>
<name>A0ABP0GYJ8_CLALP</name>
<evidence type="ECO:0000256" key="1">
    <source>
        <dbReference type="ARBA" id="ARBA00022741"/>
    </source>
</evidence>
<dbReference type="PANTHER" id="PTHR44329">
    <property type="entry name" value="SERINE/THREONINE-PROTEIN KINASE TNNI3K-RELATED"/>
    <property type="match status" value="1"/>
</dbReference>
<dbReference type="PROSITE" id="PS50011">
    <property type="entry name" value="PROTEIN_KINASE_DOM"/>
    <property type="match status" value="1"/>
</dbReference>
<dbReference type="SMART" id="SM00220">
    <property type="entry name" value="S_TKc"/>
    <property type="match status" value="1"/>
</dbReference>
<protein>
    <recommendedName>
        <fullName evidence="5">Protein kinase domain-containing protein</fullName>
    </recommendedName>
</protein>
<evidence type="ECO:0000256" key="4">
    <source>
        <dbReference type="SAM" id="Coils"/>
    </source>
</evidence>
<proteinExistence type="predicted"/>
<feature type="binding site" evidence="3">
    <location>
        <position position="800"/>
    </location>
    <ligand>
        <name>ATP</name>
        <dbReference type="ChEBI" id="CHEBI:30616"/>
    </ligand>
</feature>
<dbReference type="InterPro" id="IPR027417">
    <property type="entry name" value="P-loop_NTPase"/>
</dbReference>
<dbReference type="PROSITE" id="PS00108">
    <property type="entry name" value="PROTEIN_KINASE_ST"/>
    <property type="match status" value="1"/>
</dbReference>
<dbReference type="InterPro" id="IPR051681">
    <property type="entry name" value="Ser/Thr_Kinases-Pseudokinases"/>
</dbReference>
<keyword evidence="7" id="KW-1185">Reference proteome</keyword>
<dbReference type="Pfam" id="PF00069">
    <property type="entry name" value="Pkinase"/>
    <property type="match status" value="1"/>
</dbReference>
<feature type="domain" description="Protein kinase" evidence="5">
    <location>
        <begin position="772"/>
        <end position="1059"/>
    </location>
</feature>